<dbReference type="InterPro" id="IPR021850">
    <property type="entry name" value="Symplekin/Pta1"/>
</dbReference>
<sequence>MNTFLEALESKQDESIIEGLFNVLKSLEDDHSQIKSSLSPVLNMAKTTNNTVKSLIIKILSFVLKLEFKSEDVSCSGIYLQLVQLLAEHPPIDSTLWLKLKEVERLVAEKLFYSKNSGVKICSIKFMSTLIILHFDSGAQIRTDNSFGIENVLDSHPFIDKLESVKKSRQHLSKLLSLVQPGTMSPNNANYADDITDILLLIGVNSREISFARKLANLAPLKKNYIPLSNTKRVKRLAVENEEAENKIFSEHILNNIDIHQLPVGIVVEIIVRTAEATSEKYKDIILNGPISSKAKRLKLAQSRDPRRAINQDVKSVKADAAVIKAPSVNKAVVEAIASEADENEEVLDEDEIDGNSIDDRMEEEVDGSTNYEKIYQSFKRILEFENINLEKFENSITNSSNSTTSNANANKLFDNKISKTKSMFAMKEGWGLIISRLASQDFIKNLMNDDVLVEKSTVDLQKILLNFILQDFKARHELAVLWLHEEWLVSRKKFAELNLPAEEEENFMKSSSYFLLFHDILSKLHQKVDHIADYDDEYGVEKVAWVLEPKDRTFTKFLIDAPELNSDSLKFVKDCCEDEARMPLGISTLRDLVHLRPAIRENAIQILLELCTHRVRTTRNTAIVTVKRWFQVESLNLTGIIEDFSKKCIMSLTAPSVEILSTTLNEVDKMEEPGEIWKEEDVVRCLELFLSLCSKKFELLIEVFFLYPKVHPSAQAGIRNCITPLVKSMYGHQNPAAKKTLLDVISNFPRGSELLVLKLIILLTEKGKPSQELVNVVKDVIQRFKLDIRFLLPILTGLDKPEILSILPKLFRLLDGTEKEQKVVKEALIKLCGSESGETPSILPAEVLIAAHNMEEAIGVKTVMEATQICFSLPNLFDEEVLAFTMQKLADQQKLPILLMRTIMLSVKAFKGLTANVNTILSKLVGRKVWTNKNLWAGFIRCCDATSPGSFHVFVTLPKEQIEDALKQVPKLKPGLRNYLENLSAAQKNSGTIQNIFSLL</sequence>
<protein>
    <recommendedName>
        <fullName evidence="8">Symplekin</fullName>
    </recommendedName>
</protein>
<dbReference type="InterPro" id="IPR016024">
    <property type="entry name" value="ARM-type_fold"/>
</dbReference>
<dbReference type="Proteomes" id="UP001211065">
    <property type="component" value="Unassembled WGS sequence"/>
</dbReference>
<evidence type="ECO:0000259" key="4">
    <source>
        <dbReference type="Pfam" id="PF11935"/>
    </source>
</evidence>
<dbReference type="PANTHER" id="PTHR15245">
    <property type="entry name" value="SYMPLEKIN-RELATED"/>
    <property type="match status" value="1"/>
</dbReference>
<feature type="domain" description="Symplekin/Pta1 N-terminal" evidence="4">
    <location>
        <begin position="75"/>
        <end position="187"/>
    </location>
</feature>
<evidence type="ECO:0000313" key="6">
    <source>
        <dbReference type="EMBL" id="KAJ3223252.1"/>
    </source>
</evidence>
<dbReference type="InterPro" id="IPR011989">
    <property type="entry name" value="ARM-like"/>
</dbReference>
<dbReference type="GO" id="GO:0006397">
    <property type="term" value="P:mRNA processing"/>
    <property type="evidence" value="ECO:0007669"/>
    <property type="project" value="UniProtKB-KW"/>
</dbReference>
<dbReference type="InterPro" id="IPR022075">
    <property type="entry name" value="Symplekin_C"/>
</dbReference>
<dbReference type="Pfam" id="PF11935">
    <property type="entry name" value="SYMPK_PTA1_N"/>
    <property type="match status" value="1"/>
</dbReference>
<organism evidence="6 7">
    <name type="scientific">Clydaea vesicula</name>
    <dbReference type="NCBI Taxonomy" id="447962"/>
    <lineage>
        <taxon>Eukaryota</taxon>
        <taxon>Fungi</taxon>
        <taxon>Fungi incertae sedis</taxon>
        <taxon>Chytridiomycota</taxon>
        <taxon>Chytridiomycota incertae sedis</taxon>
        <taxon>Chytridiomycetes</taxon>
        <taxon>Lobulomycetales</taxon>
        <taxon>Lobulomycetaceae</taxon>
        <taxon>Clydaea</taxon>
    </lineage>
</organism>
<dbReference type="EMBL" id="JADGJW010000137">
    <property type="protein sequence ID" value="KAJ3223252.1"/>
    <property type="molecule type" value="Genomic_DNA"/>
</dbReference>
<evidence type="ECO:0000256" key="1">
    <source>
        <dbReference type="ARBA" id="ARBA00004123"/>
    </source>
</evidence>
<keyword evidence="7" id="KW-1185">Reference proteome</keyword>
<evidence type="ECO:0000256" key="3">
    <source>
        <dbReference type="ARBA" id="ARBA00023242"/>
    </source>
</evidence>
<dbReference type="GO" id="GO:0005847">
    <property type="term" value="C:mRNA cleavage and polyadenylation specificity factor complex"/>
    <property type="evidence" value="ECO:0007669"/>
    <property type="project" value="TreeGrafter"/>
</dbReference>
<keyword evidence="3" id="KW-0539">Nucleus</keyword>
<reference evidence="6" key="1">
    <citation type="submission" date="2020-05" db="EMBL/GenBank/DDBJ databases">
        <title>Phylogenomic resolution of chytrid fungi.</title>
        <authorList>
            <person name="Stajich J.E."/>
            <person name="Amses K."/>
            <person name="Simmons R."/>
            <person name="Seto K."/>
            <person name="Myers J."/>
            <person name="Bonds A."/>
            <person name="Quandt C.A."/>
            <person name="Barry K."/>
            <person name="Liu P."/>
            <person name="Grigoriev I."/>
            <person name="Longcore J.E."/>
            <person name="James T.Y."/>
        </authorList>
    </citation>
    <scope>NUCLEOTIDE SEQUENCE</scope>
    <source>
        <strain evidence="6">JEL0476</strain>
    </source>
</reference>
<evidence type="ECO:0000259" key="5">
    <source>
        <dbReference type="Pfam" id="PF12295"/>
    </source>
</evidence>
<feature type="domain" description="Symplekin C-terminal" evidence="5">
    <location>
        <begin position="788"/>
        <end position="969"/>
    </location>
</feature>
<dbReference type="AlphaFoldDB" id="A0AAD5U556"/>
<comment type="caution">
    <text evidence="6">The sequence shown here is derived from an EMBL/GenBank/DDBJ whole genome shotgun (WGS) entry which is preliminary data.</text>
</comment>
<dbReference type="InterPro" id="IPR032460">
    <property type="entry name" value="Symplekin/Pta1_N"/>
</dbReference>
<gene>
    <name evidence="6" type="ORF">HK099_001343</name>
</gene>
<dbReference type="PANTHER" id="PTHR15245:SF20">
    <property type="entry name" value="SYMPLEKIN"/>
    <property type="match status" value="1"/>
</dbReference>
<dbReference type="SUPFAM" id="SSF48371">
    <property type="entry name" value="ARM repeat"/>
    <property type="match status" value="1"/>
</dbReference>
<dbReference type="Pfam" id="PF12295">
    <property type="entry name" value="Symplekin_C"/>
    <property type="match status" value="1"/>
</dbReference>
<evidence type="ECO:0000313" key="7">
    <source>
        <dbReference type="Proteomes" id="UP001211065"/>
    </source>
</evidence>
<evidence type="ECO:0008006" key="8">
    <source>
        <dbReference type="Google" id="ProtNLM"/>
    </source>
</evidence>
<dbReference type="Gene3D" id="1.25.10.10">
    <property type="entry name" value="Leucine-rich Repeat Variant"/>
    <property type="match status" value="1"/>
</dbReference>
<comment type="subcellular location">
    <subcellularLocation>
        <location evidence="1">Nucleus</location>
    </subcellularLocation>
</comment>
<proteinExistence type="predicted"/>
<evidence type="ECO:0000256" key="2">
    <source>
        <dbReference type="ARBA" id="ARBA00022664"/>
    </source>
</evidence>
<keyword evidence="2" id="KW-0507">mRNA processing</keyword>
<name>A0AAD5U556_9FUNG</name>
<accession>A0AAD5U556</accession>